<protein>
    <recommendedName>
        <fullName evidence="2">Acyltransferase 3 domain-containing protein</fullName>
    </recommendedName>
</protein>
<keyword evidence="1" id="KW-1133">Transmembrane helix</keyword>
<dbReference type="InterPro" id="IPR052728">
    <property type="entry name" value="O2_lipid_transport_reg"/>
</dbReference>
<reference evidence="3" key="1">
    <citation type="journal article" date="2024" name="Gigascience">
        <title>Chromosome-level genome of the poultry shaft louse Menopon gallinae provides insight into the host-switching and adaptive evolution of parasitic lice.</title>
        <authorList>
            <person name="Xu Y."/>
            <person name="Ma L."/>
            <person name="Liu S."/>
            <person name="Liang Y."/>
            <person name="Liu Q."/>
            <person name="He Z."/>
            <person name="Tian L."/>
            <person name="Duan Y."/>
            <person name="Cai W."/>
            <person name="Li H."/>
            <person name="Song F."/>
        </authorList>
    </citation>
    <scope>NUCLEOTIDE SEQUENCE</scope>
    <source>
        <strain evidence="3">Cailab_2023a</strain>
    </source>
</reference>
<organism evidence="3">
    <name type="scientific">Menopon gallinae</name>
    <name type="common">poultry shaft louse</name>
    <dbReference type="NCBI Taxonomy" id="328185"/>
    <lineage>
        <taxon>Eukaryota</taxon>
        <taxon>Metazoa</taxon>
        <taxon>Ecdysozoa</taxon>
        <taxon>Arthropoda</taxon>
        <taxon>Hexapoda</taxon>
        <taxon>Insecta</taxon>
        <taxon>Pterygota</taxon>
        <taxon>Neoptera</taxon>
        <taxon>Paraneoptera</taxon>
        <taxon>Psocodea</taxon>
        <taxon>Troctomorpha</taxon>
        <taxon>Phthiraptera</taxon>
        <taxon>Amblycera</taxon>
        <taxon>Menoponidae</taxon>
        <taxon>Menopon</taxon>
    </lineage>
</organism>
<feature type="transmembrane region" description="Helical" evidence="1">
    <location>
        <begin position="114"/>
        <end position="133"/>
    </location>
</feature>
<accession>A0AAW2HMW7</accession>
<gene>
    <name evidence="3" type="ORF">PYX00_008419</name>
</gene>
<feature type="transmembrane region" description="Helical" evidence="1">
    <location>
        <begin position="201"/>
        <end position="223"/>
    </location>
</feature>
<feature type="transmembrane region" description="Helical" evidence="1">
    <location>
        <begin position="282"/>
        <end position="301"/>
    </location>
</feature>
<dbReference type="PANTHER" id="PTHR11161">
    <property type="entry name" value="O-ACYLTRANSFERASE"/>
    <property type="match status" value="1"/>
</dbReference>
<feature type="domain" description="Acyltransferase 3" evidence="2">
    <location>
        <begin position="54"/>
        <end position="379"/>
    </location>
</feature>
<dbReference type="Pfam" id="PF01757">
    <property type="entry name" value="Acyl_transf_3"/>
    <property type="match status" value="1"/>
</dbReference>
<evidence type="ECO:0000259" key="2">
    <source>
        <dbReference type="Pfam" id="PF01757"/>
    </source>
</evidence>
<sequence length="458" mass="53275">MAFSLRRNVPTLLDRDEGGDSRETNLLYGVRFYNVCYVVTDHRVTIAMSTIVFNPQLVEWLFRTWQNMFLPAGDLFIDTFFFVGGLLAALNLLDMQKYRSFHPIRLIVHRFLRLAPLYYFVIWFQASALARFGSGPAWNFGLKDEIAYCQKNWWANVLFIQNYVTSNEMCMLHAWYLPCDFHFFIVAVLITSIIKKNKAAGVALLYVATILSIVTPGLITYFYELNPTVEFQPEFLEKPREDMTFQLLYVKSHTRISVYLLGMITAYHLFNSRKSTWKISNTVSTLGCILGLALLFAPMAYGGPTYYNPRRTYDVIQASMFASVRRLLWGLAWVLFLFINRFGVIPIFGNVFTWRISVPLSKVTYAVYLIHFIMQIADQAKVRIPYQFIPFDMFVKGTNDLFFSVGYAFVLYLVLELPFRLLFKELLFPKKPKTNPEKYPQRITIIQDDLPKVQSAKL</sequence>
<dbReference type="AlphaFoldDB" id="A0AAW2HMW7"/>
<comment type="caution">
    <text evidence="3">The sequence shown here is derived from an EMBL/GenBank/DDBJ whole genome shotgun (WGS) entry which is preliminary data.</text>
</comment>
<feature type="transmembrane region" description="Helical" evidence="1">
    <location>
        <begin position="75"/>
        <end position="93"/>
    </location>
</feature>
<proteinExistence type="predicted"/>
<feature type="transmembrane region" description="Helical" evidence="1">
    <location>
        <begin position="175"/>
        <end position="194"/>
    </location>
</feature>
<feature type="transmembrane region" description="Helical" evidence="1">
    <location>
        <begin position="252"/>
        <end position="270"/>
    </location>
</feature>
<dbReference type="GO" id="GO:0016747">
    <property type="term" value="F:acyltransferase activity, transferring groups other than amino-acyl groups"/>
    <property type="evidence" value="ECO:0007669"/>
    <property type="project" value="InterPro"/>
</dbReference>
<dbReference type="PANTHER" id="PTHR11161:SF71">
    <property type="entry name" value="NOSE RESISTANT-TO-FLUOXETINE PROTEIN N-TERMINAL DOMAIN-CONTAINING PROTEIN"/>
    <property type="match status" value="1"/>
</dbReference>
<feature type="transmembrane region" description="Helical" evidence="1">
    <location>
        <begin position="401"/>
        <end position="423"/>
    </location>
</feature>
<feature type="transmembrane region" description="Helical" evidence="1">
    <location>
        <begin position="360"/>
        <end position="377"/>
    </location>
</feature>
<dbReference type="InterPro" id="IPR002656">
    <property type="entry name" value="Acyl_transf_3_dom"/>
</dbReference>
<feature type="transmembrane region" description="Helical" evidence="1">
    <location>
        <begin position="327"/>
        <end position="348"/>
    </location>
</feature>
<keyword evidence="1" id="KW-0472">Membrane</keyword>
<name>A0AAW2HMW7_9NEOP</name>
<evidence type="ECO:0000313" key="3">
    <source>
        <dbReference type="EMBL" id="KAL0271279.1"/>
    </source>
</evidence>
<keyword evidence="1" id="KW-0812">Transmembrane</keyword>
<dbReference type="EMBL" id="JARGDH010000004">
    <property type="protein sequence ID" value="KAL0271279.1"/>
    <property type="molecule type" value="Genomic_DNA"/>
</dbReference>
<evidence type="ECO:0000256" key="1">
    <source>
        <dbReference type="SAM" id="Phobius"/>
    </source>
</evidence>